<reference evidence="2" key="1">
    <citation type="journal article" date="2023" name="IMA Fungus">
        <title>Comparative genomic study of the Penicillium genus elucidates a diverse pangenome and 15 lateral gene transfer events.</title>
        <authorList>
            <person name="Petersen C."/>
            <person name="Sorensen T."/>
            <person name="Nielsen M.R."/>
            <person name="Sondergaard T.E."/>
            <person name="Sorensen J.L."/>
            <person name="Fitzpatrick D.A."/>
            <person name="Frisvad J.C."/>
            <person name="Nielsen K.L."/>
        </authorList>
    </citation>
    <scope>NUCLEOTIDE SEQUENCE</scope>
    <source>
        <strain evidence="2">IBT 17514</strain>
    </source>
</reference>
<gene>
    <name evidence="2" type="ORF">N7493_006554</name>
</gene>
<evidence type="ECO:0000313" key="2">
    <source>
        <dbReference type="EMBL" id="KAJ5724826.1"/>
    </source>
</evidence>
<evidence type="ECO:0000313" key="3">
    <source>
        <dbReference type="Proteomes" id="UP001215712"/>
    </source>
</evidence>
<name>A0AAD6HL61_9EURO</name>
<feature type="compositionally biased region" description="Basic residues" evidence="1">
    <location>
        <begin position="247"/>
        <end position="257"/>
    </location>
</feature>
<dbReference type="EMBL" id="JAQJAN010000008">
    <property type="protein sequence ID" value="KAJ5724826.1"/>
    <property type="molecule type" value="Genomic_DNA"/>
</dbReference>
<sequence length="268" mass="30893">MDDSYSKDFQPDHFDLSGEFGVNYRQDGKGMTKYALDKETEKTAGRFYYQESSSNKSYQGSDTGNSDTLTCICNSQKSPYCVRCVEWVIDVEFSSRKFCTEWNNGIHHYNIHGEPVYVKSMTSAEESLAVILSKPKLVKQKTNLLMRSVLNRAHTFLDPVILYLDRNDQVSRLRGSELMEAAKERVYKYYSPHGTWVSSEEFEVEILLDCGDPRQYQHANVAIANGFLNSEHITKQRLLNEQERPRGKGRRCPRKMSWKPSPSPLKES</sequence>
<dbReference type="AlphaFoldDB" id="A0AAD6HL61"/>
<dbReference type="Proteomes" id="UP001215712">
    <property type="component" value="Unassembled WGS sequence"/>
</dbReference>
<comment type="caution">
    <text evidence="2">The sequence shown here is derived from an EMBL/GenBank/DDBJ whole genome shotgun (WGS) entry which is preliminary data.</text>
</comment>
<evidence type="ECO:0000256" key="1">
    <source>
        <dbReference type="SAM" id="MobiDB-lite"/>
    </source>
</evidence>
<organism evidence="2 3">
    <name type="scientific">Penicillium malachiteum</name>
    <dbReference type="NCBI Taxonomy" id="1324776"/>
    <lineage>
        <taxon>Eukaryota</taxon>
        <taxon>Fungi</taxon>
        <taxon>Dikarya</taxon>
        <taxon>Ascomycota</taxon>
        <taxon>Pezizomycotina</taxon>
        <taxon>Eurotiomycetes</taxon>
        <taxon>Eurotiomycetidae</taxon>
        <taxon>Eurotiales</taxon>
        <taxon>Aspergillaceae</taxon>
        <taxon>Penicillium</taxon>
    </lineage>
</organism>
<feature type="region of interest" description="Disordered" evidence="1">
    <location>
        <begin position="241"/>
        <end position="268"/>
    </location>
</feature>
<proteinExistence type="predicted"/>
<reference evidence="2" key="2">
    <citation type="submission" date="2023-01" db="EMBL/GenBank/DDBJ databases">
        <authorList>
            <person name="Petersen C."/>
        </authorList>
    </citation>
    <scope>NUCLEOTIDE SEQUENCE</scope>
    <source>
        <strain evidence="2">IBT 17514</strain>
    </source>
</reference>
<keyword evidence="3" id="KW-1185">Reference proteome</keyword>
<accession>A0AAD6HL61</accession>
<protein>
    <submittedName>
        <fullName evidence="2">Uncharacterized protein</fullName>
    </submittedName>
</protein>